<dbReference type="EMBL" id="KV748854">
    <property type="protein sequence ID" value="OCL12609.1"/>
    <property type="molecule type" value="Genomic_DNA"/>
</dbReference>
<dbReference type="OrthoDB" id="2245989at2759"/>
<protein>
    <submittedName>
        <fullName evidence="2">Uncharacterized protein</fullName>
    </submittedName>
</protein>
<proteinExistence type="predicted"/>
<sequence length="69" mass="8039">MFILALPESRMSNHSLSKRPGVDGNADDWHGVQDPRKRKQIQDRLAQRARRMVISRPLSNTSRRPYPDK</sequence>
<accession>A0A8E2F8W9</accession>
<evidence type="ECO:0000313" key="2">
    <source>
        <dbReference type="EMBL" id="OCL12609.1"/>
    </source>
</evidence>
<keyword evidence="3" id="KW-1185">Reference proteome</keyword>
<reference evidence="2 3" key="1">
    <citation type="journal article" date="2016" name="Nat. Commun.">
        <title>Ectomycorrhizal ecology is imprinted in the genome of the dominant symbiotic fungus Cenococcum geophilum.</title>
        <authorList>
            <consortium name="DOE Joint Genome Institute"/>
            <person name="Peter M."/>
            <person name="Kohler A."/>
            <person name="Ohm R.A."/>
            <person name="Kuo A."/>
            <person name="Krutzmann J."/>
            <person name="Morin E."/>
            <person name="Arend M."/>
            <person name="Barry K.W."/>
            <person name="Binder M."/>
            <person name="Choi C."/>
            <person name="Clum A."/>
            <person name="Copeland A."/>
            <person name="Grisel N."/>
            <person name="Haridas S."/>
            <person name="Kipfer T."/>
            <person name="LaButti K."/>
            <person name="Lindquist E."/>
            <person name="Lipzen A."/>
            <person name="Maire R."/>
            <person name="Meier B."/>
            <person name="Mihaltcheva S."/>
            <person name="Molinier V."/>
            <person name="Murat C."/>
            <person name="Poggeler S."/>
            <person name="Quandt C.A."/>
            <person name="Sperisen C."/>
            <person name="Tritt A."/>
            <person name="Tisserant E."/>
            <person name="Crous P.W."/>
            <person name="Henrissat B."/>
            <person name="Nehls U."/>
            <person name="Egli S."/>
            <person name="Spatafora J.W."/>
            <person name="Grigoriev I.V."/>
            <person name="Martin F.M."/>
        </authorList>
    </citation>
    <scope>NUCLEOTIDE SEQUENCE [LARGE SCALE GENOMIC DNA]</scope>
    <source>
        <strain evidence="2 3">CBS 207.34</strain>
    </source>
</reference>
<feature type="compositionally biased region" description="Basic and acidic residues" evidence="1">
    <location>
        <begin position="27"/>
        <end position="46"/>
    </location>
</feature>
<name>A0A8E2F8W9_9PEZI</name>
<evidence type="ECO:0000256" key="1">
    <source>
        <dbReference type="SAM" id="MobiDB-lite"/>
    </source>
</evidence>
<dbReference type="Proteomes" id="UP000250140">
    <property type="component" value="Unassembled WGS sequence"/>
</dbReference>
<organism evidence="2 3">
    <name type="scientific">Glonium stellatum</name>
    <dbReference type="NCBI Taxonomy" id="574774"/>
    <lineage>
        <taxon>Eukaryota</taxon>
        <taxon>Fungi</taxon>
        <taxon>Dikarya</taxon>
        <taxon>Ascomycota</taxon>
        <taxon>Pezizomycotina</taxon>
        <taxon>Dothideomycetes</taxon>
        <taxon>Pleosporomycetidae</taxon>
        <taxon>Gloniales</taxon>
        <taxon>Gloniaceae</taxon>
        <taxon>Glonium</taxon>
    </lineage>
</organism>
<feature type="region of interest" description="Disordered" evidence="1">
    <location>
        <begin position="1"/>
        <end position="69"/>
    </location>
</feature>
<gene>
    <name evidence="2" type="ORF">AOQ84DRAFT_148145</name>
</gene>
<evidence type="ECO:0000313" key="3">
    <source>
        <dbReference type="Proteomes" id="UP000250140"/>
    </source>
</evidence>
<dbReference type="AlphaFoldDB" id="A0A8E2F8W9"/>